<accession>A0ACC0F7G1</accession>
<sequence length="188" mass="20298">MSKPDFDNNNNSCNDEVDVGGGSVPNGIVDDEILKGNSSALVFVCLPEKDQLELIEKASNEVVNHHQIQPGTTTTSVITVIEKLPDENEEDFGLRRIVKLLSNLPLNSRKMLWDKAHSRLDQLFPVSGEVHVQCSFKMKTIDLRQPGDSGGDSGDGRGRGGGGGVGGATQGGEGETEKRRLLCFSCFQ</sequence>
<gene>
    <name evidence="1" type="ORF">LOK49_LG15G01819</name>
</gene>
<keyword evidence="2" id="KW-1185">Reference proteome</keyword>
<protein>
    <submittedName>
        <fullName evidence="1">Uncharacterized protein</fullName>
    </submittedName>
</protein>
<organism evidence="1 2">
    <name type="scientific">Camellia lanceoleosa</name>
    <dbReference type="NCBI Taxonomy" id="1840588"/>
    <lineage>
        <taxon>Eukaryota</taxon>
        <taxon>Viridiplantae</taxon>
        <taxon>Streptophyta</taxon>
        <taxon>Embryophyta</taxon>
        <taxon>Tracheophyta</taxon>
        <taxon>Spermatophyta</taxon>
        <taxon>Magnoliopsida</taxon>
        <taxon>eudicotyledons</taxon>
        <taxon>Gunneridae</taxon>
        <taxon>Pentapetalae</taxon>
        <taxon>asterids</taxon>
        <taxon>Ericales</taxon>
        <taxon>Theaceae</taxon>
        <taxon>Camellia</taxon>
    </lineage>
</organism>
<proteinExistence type="predicted"/>
<evidence type="ECO:0000313" key="1">
    <source>
        <dbReference type="EMBL" id="KAI7984038.1"/>
    </source>
</evidence>
<evidence type="ECO:0000313" key="2">
    <source>
        <dbReference type="Proteomes" id="UP001060215"/>
    </source>
</evidence>
<dbReference type="Proteomes" id="UP001060215">
    <property type="component" value="Chromosome 11"/>
</dbReference>
<name>A0ACC0F7G1_9ERIC</name>
<dbReference type="EMBL" id="CM045768">
    <property type="protein sequence ID" value="KAI7984038.1"/>
    <property type="molecule type" value="Genomic_DNA"/>
</dbReference>
<reference evidence="1 2" key="1">
    <citation type="journal article" date="2022" name="Plant J.">
        <title>Chromosome-level genome of Camellia lanceoleosa provides a valuable resource for understanding genome evolution and self-incompatibility.</title>
        <authorList>
            <person name="Gong W."/>
            <person name="Xiao S."/>
            <person name="Wang L."/>
            <person name="Liao Z."/>
            <person name="Chang Y."/>
            <person name="Mo W."/>
            <person name="Hu G."/>
            <person name="Li W."/>
            <person name="Zhao G."/>
            <person name="Zhu H."/>
            <person name="Hu X."/>
            <person name="Ji K."/>
            <person name="Xiang X."/>
            <person name="Song Q."/>
            <person name="Yuan D."/>
            <person name="Jin S."/>
            <person name="Zhang L."/>
        </authorList>
    </citation>
    <scope>NUCLEOTIDE SEQUENCE [LARGE SCALE GENOMIC DNA]</scope>
    <source>
        <strain evidence="1">SQ_2022a</strain>
    </source>
</reference>
<comment type="caution">
    <text evidence="1">The sequence shown here is derived from an EMBL/GenBank/DDBJ whole genome shotgun (WGS) entry which is preliminary data.</text>
</comment>